<gene>
    <name evidence="7" type="ORF">DM02DRAFT_640023</name>
</gene>
<dbReference type="SUPFAM" id="SSF53187">
    <property type="entry name" value="Zn-dependent exopeptidases"/>
    <property type="match status" value="1"/>
</dbReference>
<evidence type="ECO:0000313" key="8">
    <source>
        <dbReference type="Proteomes" id="UP000244855"/>
    </source>
</evidence>
<dbReference type="InterPro" id="IPR002933">
    <property type="entry name" value="Peptidase_M20"/>
</dbReference>
<sequence length="353" mass="38406">MDHPVIDLLKRLMSIVSTSELEHDIGLFLKNHLQSLGYTVERIPIDKGSPRHNVYAYIGASRKTRVLLTAHMDTVPPHIPLTIDGNIIRGRGSSDDLGPLAAQIIAAEELRKEKAIQEGDVGLLFVVGEENGGHGMIAANDMNLHWEAGIFAEPTQSKLAKGHKGQVAFELIANGIACHSGYPHLGKSATHALLSVLTSLSTATWPTSPLLGPSTFNVGTFSGGTKHNIVAPSATALCEVRMVSDLPGIKSKIASIVSKHPDIELKWVFEYPEALLEWEIEGFEAEPVAFGTDVPRLRDEFCKRRVLYGPGSILVAHGPDEYIEVGELVGSVQGYKKLVQHFLNSRLLGWPIK</sequence>
<dbReference type="SUPFAM" id="SSF55031">
    <property type="entry name" value="Bacterial exopeptidase dimerisation domain"/>
    <property type="match status" value="1"/>
</dbReference>
<feature type="domain" description="Peptidase M20 dimerisation" evidence="6">
    <location>
        <begin position="162"/>
        <end position="260"/>
    </location>
</feature>
<keyword evidence="4" id="KW-0378">Hydrolase</keyword>
<evidence type="ECO:0000256" key="1">
    <source>
        <dbReference type="ARBA" id="ARBA00001947"/>
    </source>
</evidence>
<dbReference type="PANTHER" id="PTHR43808">
    <property type="entry name" value="ACETYLORNITHINE DEACETYLASE"/>
    <property type="match status" value="1"/>
</dbReference>
<dbReference type="PROSITE" id="PS00758">
    <property type="entry name" value="ARGE_DAPE_CPG2_1"/>
    <property type="match status" value="1"/>
</dbReference>
<reference evidence="7 8" key="1">
    <citation type="journal article" date="2018" name="Sci. Rep.">
        <title>Comparative genomics provides insights into the lifestyle and reveals functional heterogeneity of dark septate endophytic fungi.</title>
        <authorList>
            <person name="Knapp D.G."/>
            <person name="Nemeth J.B."/>
            <person name="Barry K."/>
            <person name="Hainaut M."/>
            <person name="Henrissat B."/>
            <person name="Johnson J."/>
            <person name="Kuo A."/>
            <person name="Lim J.H.P."/>
            <person name="Lipzen A."/>
            <person name="Nolan M."/>
            <person name="Ohm R.A."/>
            <person name="Tamas L."/>
            <person name="Grigoriev I.V."/>
            <person name="Spatafora J.W."/>
            <person name="Nagy L.G."/>
            <person name="Kovacs G.M."/>
        </authorList>
    </citation>
    <scope>NUCLEOTIDE SEQUENCE [LARGE SCALE GENOMIC DNA]</scope>
    <source>
        <strain evidence="7 8">DSE2036</strain>
    </source>
</reference>
<dbReference type="Proteomes" id="UP000244855">
    <property type="component" value="Unassembled WGS sequence"/>
</dbReference>
<dbReference type="CDD" id="cd05652">
    <property type="entry name" value="M20_ArgE_DapE-like_fungal"/>
    <property type="match status" value="1"/>
</dbReference>
<dbReference type="InterPro" id="IPR011650">
    <property type="entry name" value="Peptidase_M20_dimer"/>
</dbReference>
<dbReference type="EMBL" id="KZ805322">
    <property type="protein sequence ID" value="PVI04314.1"/>
    <property type="molecule type" value="Genomic_DNA"/>
</dbReference>
<keyword evidence="8" id="KW-1185">Reference proteome</keyword>
<evidence type="ECO:0000313" key="7">
    <source>
        <dbReference type="EMBL" id="PVI04314.1"/>
    </source>
</evidence>
<dbReference type="Pfam" id="PF01546">
    <property type="entry name" value="Peptidase_M20"/>
    <property type="match status" value="1"/>
</dbReference>
<comment type="cofactor">
    <cofactor evidence="1">
        <name>Zn(2+)</name>
        <dbReference type="ChEBI" id="CHEBI:29105"/>
    </cofactor>
</comment>
<dbReference type="Gene3D" id="3.40.630.10">
    <property type="entry name" value="Zn peptidases"/>
    <property type="match status" value="2"/>
</dbReference>
<evidence type="ECO:0000256" key="4">
    <source>
        <dbReference type="ARBA" id="ARBA00022801"/>
    </source>
</evidence>
<dbReference type="Pfam" id="PF07687">
    <property type="entry name" value="M20_dimer"/>
    <property type="match status" value="1"/>
</dbReference>
<dbReference type="InterPro" id="IPR050072">
    <property type="entry name" value="Peptidase_M20A"/>
</dbReference>
<keyword evidence="3" id="KW-0479">Metal-binding</keyword>
<evidence type="ECO:0000256" key="2">
    <source>
        <dbReference type="ARBA" id="ARBA00006247"/>
    </source>
</evidence>
<dbReference type="Gene3D" id="3.30.70.360">
    <property type="match status" value="1"/>
</dbReference>
<proteinExistence type="inferred from homology"/>
<evidence type="ECO:0000259" key="6">
    <source>
        <dbReference type="Pfam" id="PF07687"/>
    </source>
</evidence>
<dbReference type="AlphaFoldDB" id="A0A2V1E3S3"/>
<dbReference type="STRING" id="97972.A0A2V1E3S3"/>
<dbReference type="GO" id="GO:0016787">
    <property type="term" value="F:hydrolase activity"/>
    <property type="evidence" value="ECO:0007669"/>
    <property type="project" value="UniProtKB-KW"/>
</dbReference>
<dbReference type="InterPro" id="IPR036264">
    <property type="entry name" value="Bact_exopeptidase_dim_dom"/>
</dbReference>
<dbReference type="InterPro" id="IPR001261">
    <property type="entry name" value="ArgE/DapE_CS"/>
</dbReference>
<accession>A0A2V1E3S3</accession>
<comment type="similarity">
    <text evidence="2">Belongs to the peptidase M20A family.</text>
</comment>
<dbReference type="OrthoDB" id="3064516at2759"/>
<evidence type="ECO:0000256" key="5">
    <source>
        <dbReference type="ARBA" id="ARBA00022833"/>
    </source>
</evidence>
<name>A0A2V1E3S3_9PLEO</name>
<protein>
    <submittedName>
        <fullName evidence="7">Zn-dependent exopeptidase</fullName>
    </submittedName>
</protein>
<organism evidence="7 8">
    <name type="scientific">Periconia macrospinosa</name>
    <dbReference type="NCBI Taxonomy" id="97972"/>
    <lineage>
        <taxon>Eukaryota</taxon>
        <taxon>Fungi</taxon>
        <taxon>Dikarya</taxon>
        <taxon>Ascomycota</taxon>
        <taxon>Pezizomycotina</taxon>
        <taxon>Dothideomycetes</taxon>
        <taxon>Pleosporomycetidae</taxon>
        <taxon>Pleosporales</taxon>
        <taxon>Massarineae</taxon>
        <taxon>Periconiaceae</taxon>
        <taxon>Periconia</taxon>
    </lineage>
</organism>
<evidence type="ECO:0000256" key="3">
    <source>
        <dbReference type="ARBA" id="ARBA00022723"/>
    </source>
</evidence>
<dbReference type="GO" id="GO:0046872">
    <property type="term" value="F:metal ion binding"/>
    <property type="evidence" value="ECO:0007669"/>
    <property type="project" value="UniProtKB-KW"/>
</dbReference>
<dbReference type="PANTHER" id="PTHR43808:SF14">
    <property type="entry name" value="PUTATIVE-RELATED"/>
    <property type="match status" value="1"/>
</dbReference>
<keyword evidence="5" id="KW-0862">Zinc</keyword>